<protein>
    <submittedName>
        <fullName evidence="2">Uncharacterized protein</fullName>
    </submittedName>
</protein>
<dbReference type="AlphaFoldDB" id="A0A090WA19"/>
<dbReference type="Proteomes" id="UP000029646">
    <property type="component" value="Unassembled WGS sequence"/>
</dbReference>
<evidence type="ECO:0000313" key="2">
    <source>
        <dbReference type="EMBL" id="GAL73013.1"/>
    </source>
</evidence>
<evidence type="ECO:0000313" key="3">
    <source>
        <dbReference type="Proteomes" id="UP000029641"/>
    </source>
</evidence>
<organism evidence="2 4">
    <name type="scientific">Jejuia pallidilutea</name>
    <dbReference type="NCBI Taxonomy" id="504487"/>
    <lineage>
        <taxon>Bacteria</taxon>
        <taxon>Pseudomonadati</taxon>
        <taxon>Bacteroidota</taxon>
        <taxon>Flavobacteriia</taxon>
        <taxon>Flavobacteriales</taxon>
        <taxon>Flavobacteriaceae</taxon>
        <taxon>Jejuia</taxon>
    </lineage>
</organism>
<proteinExistence type="predicted"/>
<name>A0A090WA19_9FLAO</name>
<dbReference type="EMBL" id="BBNS01000037">
    <property type="protein sequence ID" value="GAL73013.1"/>
    <property type="molecule type" value="Genomic_DNA"/>
</dbReference>
<reference evidence="3 4" key="1">
    <citation type="journal article" date="2014" name="Genome Announc.">
        <title>Draft Genome Sequence of Marine Flavobacterium Jejuia pallidilutea Strain 11shimoA1 and Pigmentation Mutants.</title>
        <authorList>
            <person name="Takatani N."/>
            <person name="Nakanishi M."/>
            <person name="Meirelles P."/>
            <person name="Mino S."/>
            <person name="Suda W."/>
            <person name="Oshima K."/>
            <person name="Hattori M."/>
            <person name="Ohkuma M."/>
            <person name="Hosokawa M."/>
            <person name="Miyashita K."/>
            <person name="Thompson F.L."/>
            <person name="Niwa A."/>
            <person name="Sawabe T."/>
            <person name="Sawabe T."/>
        </authorList>
    </citation>
    <scope>NUCLEOTIDE SEQUENCE [LARGE SCALE GENOMIC DNA]</scope>
    <source>
        <strain evidence="1 3">JCM 19301</strain>
        <strain evidence="2">JCM 19302</strain>
        <strain evidence="4">JCM19302</strain>
    </source>
</reference>
<evidence type="ECO:0000313" key="4">
    <source>
        <dbReference type="Proteomes" id="UP000029646"/>
    </source>
</evidence>
<dbReference type="EMBL" id="BBNR01000036">
    <property type="protein sequence ID" value="GAL69079.1"/>
    <property type="molecule type" value="Genomic_DNA"/>
</dbReference>
<gene>
    <name evidence="1" type="ORF">JCM19301_180</name>
    <name evidence="2" type="ORF">JCM19302_3321</name>
</gene>
<accession>A0A090WA19</accession>
<dbReference type="Proteomes" id="UP000029641">
    <property type="component" value="Unassembled WGS sequence"/>
</dbReference>
<comment type="caution">
    <text evidence="2">The sequence shown here is derived from an EMBL/GenBank/DDBJ whole genome shotgun (WGS) entry which is preliminary data.</text>
</comment>
<sequence>MPKSVVNVIIAMGKIVDMFLTVAPLKLCIFDLRECDVQN</sequence>
<evidence type="ECO:0000313" key="1">
    <source>
        <dbReference type="EMBL" id="GAL69079.1"/>
    </source>
</evidence>